<evidence type="ECO:0000313" key="3">
    <source>
        <dbReference type="Proteomes" id="UP000691718"/>
    </source>
</evidence>
<dbReference type="OrthoDB" id="7486155at2759"/>
<name>A0A8S3Y130_PARAO</name>
<dbReference type="Proteomes" id="UP000691718">
    <property type="component" value="Unassembled WGS sequence"/>
</dbReference>
<dbReference type="AlphaFoldDB" id="A0A8S3Y130"/>
<reference evidence="2" key="1">
    <citation type="submission" date="2021-04" db="EMBL/GenBank/DDBJ databases">
        <authorList>
            <person name="Tunstrom K."/>
        </authorList>
    </citation>
    <scope>NUCLEOTIDE SEQUENCE</scope>
</reference>
<evidence type="ECO:0000256" key="1">
    <source>
        <dbReference type="SAM" id="MobiDB-lite"/>
    </source>
</evidence>
<sequence length="271" mass="28252">MDINTEEFISAVQHRTAIWQSKHLQHSNRKSAILTSFAPPPNATCAILTSPAQNPAPAILISSAPDAATAILTSSAPNAASAIFTSPTIDAASAILTSYTNDAASAVLTSPATDAASATLTGSVLNAVSAVLTSPTTDAASAILTSSASDAASTVLTSPATDAASAIFTRSVPDATFAACWNSTPLVTNKFLRITRPAKKHSYLGYMSDDEIALLNSFGDAGSSDEWKPERNGKKRKQMTINVEEEFIGNNATKQVPKNKRKQAAQKRLSG</sequence>
<comment type="caution">
    <text evidence="2">The sequence shown here is derived from an EMBL/GenBank/DDBJ whole genome shotgun (WGS) entry which is preliminary data.</text>
</comment>
<proteinExistence type="predicted"/>
<evidence type="ECO:0000313" key="2">
    <source>
        <dbReference type="EMBL" id="CAG5041865.1"/>
    </source>
</evidence>
<gene>
    <name evidence="2" type="ORF">PAPOLLO_LOCUS22272</name>
</gene>
<accession>A0A8S3Y130</accession>
<protein>
    <submittedName>
        <fullName evidence="2">(apollo) hypothetical protein</fullName>
    </submittedName>
</protein>
<feature type="region of interest" description="Disordered" evidence="1">
    <location>
        <begin position="247"/>
        <end position="271"/>
    </location>
</feature>
<dbReference type="EMBL" id="CAJQZP010001367">
    <property type="protein sequence ID" value="CAG5041865.1"/>
    <property type="molecule type" value="Genomic_DNA"/>
</dbReference>
<feature type="compositionally biased region" description="Basic residues" evidence="1">
    <location>
        <begin position="257"/>
        <end position="271"/>
    </location>
</feature>
<organism evidence="2 3">
    <name type="scientific">Parnassius apollo</name>
    <name type="common">Apollo butterfly</name>
    <name type="synonym">Papilio apollo</name>
    <dbReference type="NCBI Taxonomy" id="110799"/>
    <lineage>
        <taxon>Eukaryota</taxon>
        <taxon>Metazoa</taxon>
        <taxon>Ecdysozoa</taxon>
        <taxon>Arthropoda</taxon>
        <taxon>Hexapoda</taxon>
        <taxon>Insecta</taxon>
        <taxon>Pterygota</taxon>
        <taxon>Neoptera</taxon>
        <taxon>Endopterygota</taxon>
        <taxon>Lepidoptera</taxon>
        <taxon>Glossata</taxon>
        <taxon>Ditrysia</taxon>
        <taxon>Papilionoidea</taxon>
        <taxon>Papilionidae</taxon>
        <taxon>Parnassiinae</taxon>
        <taxon>Parnassini</taxon>
        <taxon>Parnassius</taxon>
        <taxon>Parnassius</taxon>
    </lineage>
</organism>
<keyword evidence="3" id="KW-1185">Reference proteome</keyword>